<evidence type="ECO:0000256" key="6">
    <source>
        <dbReference type="ARBA" id="ARBA00022777"/>
    </source>
</evidence>
<dbReference type="SUPFAM" id="SSF158472">
    <property type="entry name" value="HAMP domain-like"/>
    <property type="match status" value="1"/>
</dbReference>
<keyword evidence="4" id="KW-0597">Phosphoprotein</keyword>
<evidence type="ECO:0000256" key="4">
    <source>
        <dbReference type="ARBA" id="ARBA00022553"/>
    </source>
</evidence>
<dbReference type="CDD" id="cd00075">
    <property type="entry name" value="HATPase"/>
    <property type="match status" value="1"/>
</dbReference>
<dbReference type="Pfam" id="PF00672">
    <property type="entry name" value="HAMP"/>
    <property type="match status" value="1"/>
</dbReference>
<dbReference type="SUPFAM" id="SSF55874">
    <property type="entry name" value="ATPase domain of HSP90 chaperone/DNA topoisomerase II/histidine kinase"/>
    <property type="match status" value="1"/>
</dbReference>
<feature type="domain" description="HAMP" evidence="10">
    <location>
        <begin position="293"/>
        <end position="345"/>
    </location>
</feature>
<evidence type="ECO:0000256" key="7">
    <source>
        <dbReference type="ARBA" id="ARBA00023012"/>
    </source>
</evidence>
<evidence type="ECO:0000259" key="10">
    <source>
        <dbReference type="PROSITE" id="PS50885"/>
    </source>
</evidence>
<dbReference type="PROSITE" id="PS50109">
    <property type="entry name" value="HIS_KIN"/>
    <property type="match status" value="1"/>
</dbReference>
<dbReference type="Gene3D" id="1.10.287.130">
    <property type="match status" value="1"/>
</dbReference>
<dbReference type="Pfam" id="PF00512">
    <property type="entry name" value="HisKA"/>
    <property type="match status" value="1"/>
</dbReference>
<evidence type="ECO:0000256" key="1">
    <source>
        <dbReference type="ARBA" id="ARBA00000085"/>
    </source>
</evidence>
<keyword evidence="8" id="KW-0472">Membrane</keyword>
<sequence length="578" mass="65527">MKKNIVFKWAVLIALLFSTMLLFIGILQNYFFEEFYINKKSDTLDTYMNEYLSLAAEKGTEAASEDLYKNNQIWITKLDDYGRICDVENYYIEVTLKNESQDIMRIPMYSFKGEFSSDVLSSLKVGDEVIIDTVNIADERIPYQIQTGSTGVVNLNLASKLNGPNADKAYSHLETGLYKGTITKTVFPEQMEDISFPYDDSFFLKQVNEFQTDLLAANANPLQHTEELSATENFAEYKIIIKPVVENRVAGYIFAMTSLQPVDEAISVMGQFYPYLFGFAFLCVIVLAFIFSKWLAKPLISINQVTGKIANMDFTEKLPVRSDDEIGQLSQNINYLSNQMEAYIGQLKQELDKEKKLEDTRKEFIAGVSHELKTPLAVMKSCLSILKDGIAAEKRDHYFQAMEDEIQRTDLLVVNMLDLAKFESGTYKPEMAPFEIDKAITEVYKSLAQPIQEKNLSVSLRLCPQMVVGHKGLISRVITNFLSNAIQHTENEHAIVITVRSNGQSAEISVENQGNPISKEDMKKIWKQFYRVKARSSKSGTGLGLSISKEILELHHAPYGVENTKDGVRFFFSLPVQP</sequence>
<dbReference type="SMART" id="SM00387">
    <property type="entry name" value="HATPase_c"/>
    <property type="match status" value="1"/>
</dbReference>
<dbReference type="Gene3D" id="6.10.340.10">
    <property type="match status" value="1"/>
</dbReference>
<evidence type="ECO:0000313" key="12">
    <source>
        <dbReference type="Proteomes" id="UP000323521"/>
    </source>
</evidence>
<dbReference type="FunFam" id="1.10.287.130:FF:000001">
    <property type="entry name" value="Two-component sensor histidine kinase"/>
    <property type="match status" value="1"/>
</dbReference>
<keyword evidence="5" id="KW-0808">Transferase</keyword>
<dbReference type="SMART" id="SM00388">
    <property type="entry name" value="HisKA"/>
    <property type="match status" value="1"/>
</dbReference>
<dbReference type="PANTHER" id="PTHR45453">
    <property type="entry name" value="PHOSPHATE REGULON SENSOR PROTEIN PHOR"/>
    <property type="match status" value="1"/>
</dbReference>
<dbReference type="GO" id="GO:0005886">
    <property type="term" value="C:plasma membrane"/>
    <property type="evidence" value="ECO:0007669"/>
    <property type="project" value="TreeGrafter"/>
</dbReference>
<dbReference type="InterPro" id="IPR036097">
    <property type="entry name" value="HisK_dim/P_sf"/>
</dbReference>
<protein>
    <recommendedName>
        <fullName evidence="3">histidine kinase</fullName>
        <ecNumber evidence="3">2.7.13.3</ecNumber>
    </recommendedName>
</protein>
<reference evidence="11 12" key="1">
    <citation type="submission" date="2016-10" db="EMBL/GenBank/DDBJ databases">
        <title>Complete Genome Sequence of Peptococcaceae strain DCMF.</title>
        <authorList>
            <person name="Edwards R.J."/>
            <person name="Holland S.I."/>
            <person name="Deshpande N.P."/>
            <person name="Wong Y.K."/>
            <person name="Ertan H."/>
            <person name="Manefield M."/>
            <person name="Russell T.L."/>
            <person name="Lee M.J."/>
        </authorList>
    </citation>
    <scope>NUCLEOTIDE SEQUENCE [LARGE SCALE GENOMIC DNA]</scope>
    <source>
        <strain evidence="11 12">DCMF</strain>
    </source>
</reference>
<evidence type="ECO:0000256" key="5">
    <source>
        <dbReference type="ARBA" id="ARBA00022679"/>
    </source>
</evidence>
<accession>A0A3G1KM80</accession>
<evidence type="ECO:0000256" key="8">
    <source>
        <dbReference type="SAM" id="Phobius"/>
    </source>
</evidence>
<dbReference type="EC" id="2.7.13.3" evidence="3"/>
<dbReference type="PROSITE" id="PS50885">
    <property type="entry name" value="HAMP"/>
    <property type="match status" value="1"/>
</dbReference>
<feature type="transmembrane region" description="Helical" evidence="8">
    <location>
        <begin position="9"/>
        <end position="31"/>
    </location>
</feature>
<evidence type="ECO:0000256" key="3">
    <source>
        <dbReference type="ARBA" id="ARBA00012438"/>
    </source>
</evidence>
<comment type="subcellular location">
    <subcellularLocation>
        <location evidence="2">Membrane</location>
    </subcellularLocation>
</comment>
<dbReference type="EMBL" id="CP017634">
    <property type="protein sequence ID" value="ATW23504.1"/>
    <property type="molecule type" value="Genomic_DNA"/>
</dbReference>
<dbReference type="PRINTS" id="PR00344">
    <property type="entry name" value="BCTRLSENSOR"/>
</dbReference>
<organism evidence="11 12">
    <name type="scientific">Formimonas warabiya</name>
    <dbReference type="NCBI Taxonomy" id="1761012"/>
    <lineage>
        <taxon>Bacteria</taxon>
        <taxon>Bacillati</taxon>
        <taxon>Bacillota</taxon>
        <taxon>Clostridia</taxon>
        <taxon>Eubacteriales</taxon>
        <taxon>Peptococcaceae</taxon>
        <taxon>Candidatus Formimonas</taxon>
    </lineage>
</organism>
<dbReference type="OrthoDB" id="112712at2"/>
<dbReference type="GO" id="GO:0000155">
    <property type="term" value="F:phosphorelay sensor kinase activity"/>
    <property type="evidence" value="ECO:0007669"/>
    <property type="project" value="InterPro"/>
</dbReference>
<dbReference type="InterPro" id="IPR003594">
    <property type="entry name" value="HATPase_dom"/>
</dbReference>
<feature type="domain" description="Histidine kinase" evidence="9">
    <location>
        <begin position="367"/>
        <end position="578"/>
    </location>
</feature>
<keyword evidence="6 11" id="KW-0418">Kinase</keyword>
<dbReference type="InterPro" id="IPR003660">
    <property type="entry name" value="HAMP_dom"/>
</dbReference>
<feature type="transmembrane region" description="Helical" evidence="8">
    <location>
        <begin position="272"/>
        <end position="291"/>
    </location>
</feature>
<keyword evidence="12" id="KW-1185">Reference proteome</keyword>
<dbReference type="InterPro" id="IPR050351">
    <property type="entry name" value="BphY/WalK/GraS-like"/>
</dbReference>
<keyword evidence="7" id="KW-0902">Two-component regulatory system</keyword>
<dbReference type="Gene3D" id="3.30.565.10">
    <property type="entry name" value="Histidine kinase-like ATPase, C-terminal domain"/>
    <property type="match status" value="1"/>
</dbReference>
<evidence type="ECO:0000256" key="2">
    <source>
        <dbReference type="ARBA" id="ARBA00004370"/>
    </source>
</evidence>
<keyword evidence="8" id="KW-0812">Transmembrane</keyword>
<dbReference type="SUPFAM" id="SSF47384">
    <property type="entry name" value="Homodimeric domain of signal transducing histidine kinase"/>
    <property type="match status" value="1"/>
</dbReference>
<dbReference type="InterPro" id="IPR004358">
    <property type="entry name" value="Sig_transdc_His_kin-like_C"/>
</dbReference>
<comment type="catalytic activity">
    <reaction evidence="1">
        <text>ATP + protein L-histidine = ADP + protein N-phospho-L-histidine.</text>
        <dbReference type="EC" id="2.7.13.3"/>
    </reaction>
</comment>
<gene>
    <name evidence="11" type="ORF">DCMF_00685</name>
</gene>
<evidence type="ECO:0000259" key="9">
    <source>
        <dbReference type="PROSITE" id="PS50109"/>
    </source>
</evidence>
<dbReference type="InterPro" id="IPR003661">
    <property type="entry name" value="HisK_dim/P_dom"/>
</dbReference>
<dbReference type="RefSeq" id="WP_148132651.1">
    <property type="nucleotide sequence ID" value="NZ_CP017634.1"/>
</dbReference>
<dbReference type="GO" id="GO:0016036">
    <property type="term" value="P:cellular response to phosphate starvation"/>
    <property type="evidence" value="ECO:0007669"/>
    <property type="project" value="TreeGrafter"/>
</dbReference>
<dbReference type="GO" id="GO:0004721">
    <property type="term" value="F:phosphoprotein phosphatase activity"/>
    <property type="evidence" value="ECO:0007669"/>
    <property type="project" value="TreeGrafter"/>
</dbReference>
<name>A0A3G1KM80_FORW1</name>
<dbReference type="Pfam" id="PF02518">
    <property type="entry name" value="HATPase_c"/>
    <property type="match status" value="1"/>
</dbReference>
<dbReference type="SMART" id="SM00304">
    <property type="entry name" value="HAMP"/>
    <property type="match status" value="1"/>
</dbReference>
<evidence type="ECO:0000313" key="11">
    <source>
        <dbReference type="EMBL" id="ATW23504.1"/>
    </source>
</evidence>
<dbReference type="CDD" id="cd00082">
    <property type="entry name" value="HisKA"/>
    <property type="match status" value="1"/>
</dbReference>
<proteinExistence type="predicted"/>
<dbReference type="AlphaFoldDB" id="A0A3G1KM80"/>
<dbReference type="PANTHER" id="PTHR45453:SF3">
    <property type="entry name" value="HISTIDINE KINASE"/>
    <property type="match status" value="1"/>
</dbReference>
<dbReference type="InterPro" id="IPR005467">
    <property type="entry name" value="His_kinase_dom"/>
</dbReference>
<dbReference type="KEGG" id="fwa:DCMF_00685"/>
<dbReference type="InterPro" id="IPR036890">
    <property type="entry name" value="HATPase_C_sf"/>
</dbReference>
<dbReference type="Proteomes" id="UP000323521">
    <property type="component" value="Chromosome"/>
</dbReference>
<keyword evidence="8" id="KW-1133">Transmembrane helix</keyword>
<dbReference type="CDD" id="cd06225">
    <property type="entry name" value="HAMP"/>
    <property type="match status" value="1"/>
</dbReference>